<keyword evidence="1" id="KW-1003">Cell membrane</keyword>
<feature type="compositionally biased region" description="Basic and acidic residues" evidence="2">
    <location>
        <begin position="308"/>
        <end position="358"/>
    </location>
</feature>
<comment type="similarity">
    <text evidence="1">Belongs to the SURF1 family.</text>
</comment>
<keyword evidence="1" id="KW-0812">Transmembrane</keyword>
<evidence type="ECO:0000313" key="4">
    <source>
        <dbReference type="Proteomes" id="UP000555552"/>
    </source>
</evidence>
<feature type="transmembrane region" description="Helical" evidence="1">
    <location>
        <begin position="259"/>
        <end position="276"/>
    </location>
</feature>
<dbReference type="EMBL" id="JABEMA010000175">
    <property type="protein sequence ID" value="NNH23655.1"/>
    <property type="molecule type" value="Genomic_DNA"/>
</dbReference>
<organism evidence="3 4">
    <name type="scientific">Pseudokineococcus marinus</name>
    <dbReference type="NCBI Taxonomy" id="351215"/>
    <lineage>
        <taxon>Bacteria</taxon>
        <taxon>Bacillati</taxon>
        <taxon>Actinomycetota</taxon>
        <taxon>Actinomycetes</taxon>
        <taxon>Kineosporiales</taxon>
        <taxon>Kineosporiaceae</taxon>
        <taxon>Pseudokineococcus</taxon>
    </lineage>
</organism>
<protein>
    <recommendedName>
        <fullName evidence="1">SURF1-like protein</fullName>
    </recommendedName>
</protein>
<dbReference type="Pfam" id="PF02104">
    <property type="entry name" value="SURF1"/>
    <property type="match status" value="1"/>
</dbReference>
<name>A0A849BQ93_9ACTN</name>
<reference evidence="3 4" key="1">
    <citation type="submission" date="2020-05" db="EMBL/GenBank/DDBJ databases">
        <title>MicrobeNet Type strains.</title>
        <authorList>
            <person name="Nicholson A.C."/>
        </authorList>
    </citation>
    <scope>NUCLEOTIDE SEQUENCE [LARGE SCALE GENOMIC DNA]</scope>
    <source>
        <strain evidence="3 4">JCM 14547</strain>
    </source>
</reference>
<evidence type="ECO:0000256" key="2">
    <source>
        <dbReference type="SAM" id="MobiDB-lite"/>
    </source>
</evidence>
<dbReference type="InterPro" id="IPR002994">
    <property type="entry name" value="Surf1/Shy1"/>
</dbReference>
<accession>A0A849BQ93</accession>
<gene>
    <name evidence="3" type="ORF">HLB09_11255</name>
</gene>
<feature type="region of interest" description="Disordered" evidence="2">
    <location>
        <begin position="120"/>
        <end position="144"/>
    </location>
</feature>
<dbReference type="GO" id="GO:0005886">
    <property type="term" value="C:plasma membrane"/>
    <property type="evidence" value="ECO:0007669"/>
    <property type="project" value="UniProtKB-SubCell"/>
</dbReference>
<proteinExistence type="inferred from homology"/>
<evidence type="ECO:0000256" key="1">
    <source>
        <dbReference type="RuleBase" id="RU363076"/>
    </source>
</evidence>
<evidence type="ECO:0000313" key="3">
    <source>
        <dbReference type="EMBL" id="NNH23655.1"/>
    </source>
</evidence>
<dbReference type="RefSeq" id="WP_171203461.1">
    <property type="nucleotide sequence ID" value="NZ_BAAANP010000029.1"/>
</dbReference>
<keyword evidence="1" id="KW-1133">Transmembrane helix</keyword>
<feature type="region of interest" description="Disordered" evidence="2">
    <location>
        <begin position="288"/>
        <end position="358"/>
    </location>
</feature>
<comment type="caution">
    <text evidence="1">Lacks conserved residue(s) required for the propagation of feature annotation.</text>
</comment>
<dbReference type="PROSITE" id="PS50895">
    <property type="entry name" value="SURF1"/>
    <property type="match status" value="1"/>
</dbReference>
<dbReference type="Proteomes" id="UP000555552">
    <property type="component" value="Unassembled WGS sequence"/>
</dbReference>
<comment type="caution">
    <text evidence="3">The sequence shown here is derived from an EMBL/GenBank/DDBJ whole genome shotgun (WGS) entry which is preliminary data.</text>
</comment>
<comment type="subcellular location">
    <subcellularLocation>
        <location evidence="1">Cell membrane</location>
        <topology evidence="1">Multi-pass membrane protein</topology>
    </subcellularLocation>
</comment>
<sequence length="358" mass="36967">MRPTETRGPAGVVRTALRPRMLALLALALGLAVVFAELGSWQLGRARTGQQAPPERAVVPLQQVLAPQEALSAESVAGPVAVRGTWADVPQQLVVGRAADGSPGDGAWVLAAVEVPDADPAGLDPADLDPAAGDPAAGHPVAAPGDGGALLPVVLGWVPDADAAAGAPPAPTGAADLVGELAVSEDPRGLVGLPAGRLAAASSADLLNVWDGRVYAGYLVPDAPSQEALALSSRAPGARAVPPPERESGTNLQNVSYAFQWWVFAAFAVLMWLRVVHDVHRRALERAEDEAEERAAAQEPRATGGAADPERSDDPGGPADDRPAHDHPAHDHPAHDRPADDRPADRDPADRRAQEASR</sequence>
<dbReference type="AlphaFoldDB" id="A0A849BQ93"/>
<keyword evidence="4" id="KW-1185">Reference proteome</keyword>
<keyword evidence="1" id="KW-0472">Membrane</keyword>